<comment type="caution">
    <text evidence="3">The sequence shown here is derived from an EMBL/GenBank/DDBJ whole genome shotgun (WGS) entry which is preliminary data.</text>
</comment>
<keyword evidence="1" id="KW-0560">Oxidoreductase</keyword>
<name>A0A841GIS4_9GAMM</name>
<dbReference type="SUPFAM" id="SSF51430">
    <property type="entry name" value="NAD(P)-linked oxidoreductase"/>
    <property type="match status" value="1"/>
</dbReference>
<evidence type="ECO:0000313" key="4">
    <source>
        <dbReference type="Proteomes" id="UP000585721"/>
    </source>
</evidence>
<organism evidence="3 4">
    <name type="scientific">Tolumonas osonensis</name>
    <dbReference type="NCBI Taxonomy" id="675874"/>
    <lineage>
        <taxon>Bacteria</taxon>
        <taxon>Pseudomonadati</taxon>
        <taxon>Pseudomonadota</taxon>
        <taxon>Gammaproteobacteria</taxon>
        <taxon>Aeromonadales</taxon>
        <taxon>Aeromonadaceae</taxon>
        <taxon>Tolumonas</taxon>
    </lineage>
</organism>
<evidence type="ECO:0000256" key="1">
    <source>
        <dbReference type="ARBA" id="ARBA00023002"/>
    </source>
</evidence>
<proteinExistence type="predicted"/>
<dbReference type="InterPro" id="IPR050791">
    <property type="entry name" value="Aldo-Keto_reductase"/>
</dbReference>
<sequence length="336" mass="37191">MMKYRELGKTGIKLSGIGLGCMGMSAAYGTPDNEESIATLYRSLELSINFWDTADIYGNNHSNEKLLAQVLKEKRDQIFLATKFGFALNEGFTDSFQPGATYLNGKPDYVKKAVEGSLQRLGVDHIDLYYLHRVDPNTPIEETVSAMADLVKEGKVRYLGLSECTTEHLQRAMSIHPITAVQSEYSVLTRTPEENGILALTKELGVAFVPFAPMSRGLMTATVNVNELEANDFRTRLPRYQGEYLDNNQKLAAAFAAFAKEKGATAAQLAIAWVIAQGDHIIPIPGTKRRKYLEENAAAIDLTLTQADLARIQAIVNEFPLTGPRYSSNENKFVNK</sequence>
<evidence type="ECO:0000259" key="2">
    <source>
        <dbReference type="Pfam" id="PF00248"/>
    </source>
</evidence>
<dbReference type="InterPro" id="IPR036812">
    <property type="entry name" value="NAD(P)_OxRdtase_dom_sf"/>
</dbReference>
<accession>A0A841GIS4</accession>
<dbReference type="AlphaFoldDB" id="A0A841GIS4"/>
<dbReference type="GO" id="GO:0016491">
    <property type="term" value="F:oxidoreductase activity"/>
    <property type="evidence" value="ECO:0007669"/>
    <property type="project" value="UniProtKB-KW"/>
</dbReference>
<dbReference type="PANTHER" id="PTHR43625">
    <property type="entry name" value="AFLATOXIN B1 ALDEHYDE REDUCTASE"/>
    <property type="match status" value="1"/>
</dbReference>
<dbReference type="Gene3D" id="3.20.20.100">
    <property type="entry name" value="NADP-dependent oxidoreductase domain"/>
    <property type="match status" value="1"/>
</dbReference>
<dbReference type="Proteomes" id="UP000585721">
    <property type="component" value="Unassembled WGS sequence"/>
</dbReference>
<dbReference type="CDD" id="cd19076">
    <property type="entry name" value="AKR_AKR13A_13D"/>
    <property type="match status" value="1"/>
</dbReference>
<reference evidence="3 4" key="1">
    <citation type="submission" date="2020-08" db="EMBL/GenBank/DDBJ databases">
        <title>Genomic Encyclopedia of Type Strains, Phase IV (KMG-IV): sequencing the most valuable type-strain genomes for metagenomic binning, comparative biology and taxonomic classification.</title>
        <authorList>
            <person name="Goeker M."/>
        </authorList>
    </citation>
    <scope>NUCLEOTIDE SEQUENCE [LARGE SCALE GENOMIC DNA]</scope>
    <source>
        <strain evidence="3 4">DSM 22975</strain>
    </source>
</reference>
<evidence type="ECO:0000313" key="3">
    <source>
        <dbReference type="EMBL" id="MBB6054770.1"/>
    </source>
</evidence>
<dbReference type="EMBL" id="JACHGR010000002">
    <property type="protein sequence ID" value="MBB6054770.1"/>
    <property type="molecule type" value="Genomic_DNA"/>
</dbReference>
<dbReference type="InterPro" id="IPR023210">
    <property type="entry name" value="NADP_OxRdtase_dom"/>
</dbReference>
<keyword evidence="4" id="KW-1185">Reference proteome</keyword>
<feature type="domain" description="NADP-dependent oxidoreductase" evidence="2">
    <location>
        <begin position="17"/>
        <end position="316"/>
    </location>
</feature>
<dbReference type="Pfam" id="PF00248">
    <property type="entry name" value="Aldo_ket_red"/>
    <property type="match status" value="1"/>
</dbReference>
<protein>
    <submittedName>
        <fullName evidence="3">Aryl-alcohol dehydrogenase-like predicted oxidoreductase</fullName>
    </submittedName>
</protein>
<dbReference type="PANTHER" id="PTHR43625:SF40">
    <property type="entry name" value="ALDO-KETO REDUCTASE YAKC [NADP(+)]"/>
    <property type="match status" value="1"/>
</dbReference>
<gene>
    <name evidence="3" type="ORF">HNR75_000642</name>
</gene>
<dbReference type="GO" id="GO:0005737">
    <property type="term" value="C:cytoplasm"/>
    <property type="evidence" value="ECO:0007669"/>
    <property type="project" value="TreeGrafter"/>
</dbReference>